<gene>
    <name evidence="5" type="ORF">JOC27_000798</name>
</gene>
<dbReference type="SFLD" id="SFLDS00029">
    <property type="entry name" value="Radical_SAM"/>
    <property type="match status" value="1"/>
</dbReference>
<evidence type="ECO:0000313" key="6">
    <source>
        <dbReference type="Proteomes" id="UP000823201"/>
    </source>
</evidence>
<dbReference type="GO" id="GO:0051989">
    <property type="term" value="F:coproporphyrinogen dehydrogenase activity"/>
    <property type="evidence" value="ECO:0007669"/>
    <property type="project" value="UniProtKB-EC"/>
</dbReference>
<accession>A0ABS2Q6G3</accession>
<comment type="subcellular location">
    <subcellularLocation>
        <location evidence="3">Cytoplasm</location>
    </subcellularLocation>
</comment>
<dbReference type="PANTHER" id="PTHR13932">
    <property type="entry name" value="COPROPORPHYRINIGEN III OXIDASE"/>
    <property type="match status" value="1"/>
</dbReference>
<organism evidence="5 6">
    <name type="scientific">Sporolactobacillus spathodeae</name>
    <dbReference type="NCBI Taxonomy" id="1465502"/>
    <lineage>
        <taxon>Bacteria</taxon>
        <taxon>Bacillati</taxon>
        <taxon>Bacillota</taxon>
        <taxon>Bacilli</taxon>
        <taxon>Bacillales</taxon>
        <taxon>Sporolactobacillaceae</taxon>
        <taxon>Sporolactobacillus</taxon>
    </lineage>
</organism>
<dbReference type="SMART" id="SM00729">
    <property type="entry name" value="Elp3"/>
    <property type="match status" value="1"/>
</dbReference>
<dbReference type="CDD" id="cd01335">
    <property type="entry name" value="Radical_SAM"/>
    <property type="match status" value="1"/>
</dbReference>
<keyword evidence="3" id="KW-0349">Heme</keyword>
<dbReference type="SFLD" id="SFLDG01065">
    <property type="entry name" value="anaerobic_coproporphyrinogen-I"/>
    <property type="match status" value="1"/>
</dbReference>
<keyword evidence="3" id="KW-0411">Iron-sulfur</keyword>
<protein>
    <recommendedName>
        <fullName evidence="2 3">Heme chaperone HemW</fullName>
    </recommendedName>
</protein>
<dbReference type="InterPro" id="IPR004559">
    <property type="entry name" value="HemW-like"/>
</dbReference>
<keyword evidence="3" id="KW-0408">Iron</keyword>
<feature type="domain" description="Radical SAM core" evidence="4">
    <location>
        <begin position="5"/>
        <end position="238"/>
    </location>
</feature>
<proteinExistence type="inferred from homology"/>
<dbReference type="EMBL" id="JAFBEV010000005">
    <property type="protein sequence ID" value="MBM7657355.1"/>
    <property type="molecule type" value="Genomic_DNA"/>
</dbReference>
<evidence type="ECO:0000259" key="4">
    <source>
        <dbReference type="PROSITE" id="PS51918"/>
    </source>
</evidence>
<dbReference type="InterPro" id="IPR023404">
    <property type="entry name" value="rSAM_horseshoe"/>
</dbReference>
<keyword evidence="3" id="KW-0143">Chaperone</keyword>
<comment type="similarity">
    <text evidence="1">Belongs to the anaerobic coproporphyrinogen-III oxidase family. HemW subfamily.</text>
</comment>
<dbReference type="PANTHER" id="PTHR13932:SF5">
    <property type="entry name" value="RADICAL S-ADENOSYL METHIONINE DOMAIN-CONTAINING PROTEIN 1, MITOCHONDRIAL"/>
    <property type="match status" value="1"/>
</dbReference>
<reference evidence="5 6" key="1">
    <citation type="submission" date="2021-01" db="EMBL/GenBank/DDBJ databases">
        <title>Genomic Encyclopedia of Type Strains, Phase IV (KMG-IV): sequencing the most valuable type-strain genomes for metagenomic binning, comparative biology and taxonomic classification.</title>
        <authorList>
            <person name="Goeker M."/>
        </authorList>
    </citation>
    <scope>NUCLEOTIDE SEQUENCE [LARGE SCALE GENOMIC DNA]</scope>
    <source>
        <strain evidence="5 6">DSM 100968</strain>
    </source>
</reference>
<keyword evidence="6" id="KW-1185">Reference proteome</keyword>
<dbReference type="InterPro" id="IPR006638">
    <property type="entry name" value="Elp3/MiaA/NifB-like_rSAM"/>
</dbReference>
<dbReference type="InterPro" id="IPR058240">
    <property type="entry name" value="rSAM_sf"/>
</dbReference>
<dbReference type="SUPFAM" id="SSF102114">
    <property type="entry name" value="Radical SAM enzymes"/>
    <property type="match status" value="1"/>
</dbReference>
<name>A0ABS2Q6G3_9BACL</name>
<evidence type="ECO:0000256" key="1">
    <source>
        <dbReference type="ARBA" id="ARBA00006100"/>
    </source>
</evidence>
<keyword evidence="3" id="KW-0949">S-adenosyl-L-methionine</keyword>
<comment type="caution">
    <text evidence="5">The sequence shown here is derived from an EMBL/GenBank/DDBJ whole genome shotgun (WGS) entry which is preliminary data.</text>
</comment>
<dbReference type="PROSITE" id="PS51918">
    <property type="entry name" value="RADICAL_SAM"/>
    <property type="match status" value="1"/>
</dbReference>
<evidence type="ECO:0000313" key="5">
    <source>
        <dbReference type="EMBL" id="MBM7657355.1"/>
    </source>
</evidence>
<evidence type="ECO:0000256" key="2">
    <source>
        <dbReference type="ARBA" id="ARBA00017228"/>
    </source>
</evidence>
<dbReference type="InterPro" id="IPR007197">
    <property type="entry name" value="rSAM"/>
</dbReference>
<dbReference type="RefSeq" id="WP_205005699.1">
    <property type="nucleotide sequence ID" value="NZ_CBCRXA010000004.1"/>
</dbReference>
<dbReference type="NCBIfam" id="TIGR00539">
    <property type="entry name" value="hemN_rel"/>
    <property type="match status" value="1"/>
</dbReference>
<comment type="function">
    <text evidence="3">Probably acts as a heme chaperone, transferring heme to an unknown acceptor. Binds one molecule of heme per monomer, possibly covalently. Binds 1 [4Fe-4S] cluster. The cluster is coordinated with 3 cysteines and an exchangeable S-adenosyl-L-methionine.</text>
</comment>
<dbReference type="InterPro" id="IPR034505">
    <property type="entry name" value="Coproporphyrinogen-III_oxidase"/>
</dbReference>
<dbReference type="Pfam" id="PF04055">
    <property type="entry name" value="Radical_SAM"/>
    <property type="match status" value="1"/>
</dbReference>
<dbReference type="Pfam" id="PF06969">
    <property type="entry name" value="HemN_C"/>
    <property type="match status" value="1"/>
</dbReference>
<dbReference type="Gene3D" id="3.80.30.20">
    <property type="entry name" value="tm_1862 like domain"/>
    <property type="match status" value="1"/>
</dbReference>
<dbReference type="SFLD" id="SFLDF00288">
    <property type="entry name" value="HemN-like__clustered_with_nucl"/>
    <property type="match status" value="1"/>
</dbReference>
<dbReference type="SFLD" id="SFLDF00562">
    <property type="entry name" value="HemN-like__clustered_with_heat"/>
    <property type="match status" value="1"/>
</dbReference>
<keyword evidence="3" id="KW-0963">Cytoplasm</keyword>
<dbReference type="Proteomes" id="UP000823201">
    <property type="component" value="Unassembled WGS sequence"/>
</dbReference>
<dbReference type="SFLD" id="SFLDG01082">
    <property type="entry name" value="B12-binding_domain_containing"/>
    <property type="match status" value="1"/>
</dbReference>
<keyword evidence="5" id="KW-0560">Oxidoreductase</keyword>
<dbReference type="InterPro" id="IPR010723">
    <property type="entry name" value="HemN_C"/>
</dbReference>
<evidence type="ECO:0000256" key="3">
    <source>
        <dbReference type="RuleBase" id="RU364116"/>
    </source>
</evidence>
<keyword evidence="3" id="KW-0479">Metal-binding</keyword>
<sequence length="383" mass="43536">MTEHVSNRPPRGAYIHIPFCDHICAYCDFNKFFLKNQPVDHYLDALTQEMINYSELGPAQTVYIGGGTPTALNNRQLERLLDDVCRYFQADRVKEFTVEANPENLTDEKLQLMKDHGVNRLSIGVQTFDDDLLRTIGRAHTAEEARAAVRRAQQAGFDNLTLDLMFALPGQTETSLRESIATALELDTPHISIYSLQVEPRTIFHNLMKKGELRLPGEDIEADMYGQILFELEKHGLRHYEISNFARPGYEGRHNSLYWSNEEYYGIGAGAHGYVQGMRYANAGPVKKYIDAVAQFGRGRSSVHEVSEDERIEEQLFLGLRMMRGVSIDTFARKFGRTLDSVYGDQIADLKKRGLLVEQDGRVRLTNRGIFLGNDVFEAFLLS</sequence>
<keyword evidence="3" id="KW-0004">4Fe-4S</keyword>